<gene>
    <name evidence="2" type="ORF">PACILC2_06090</name>
</gene>
<comment type="caution">
    <text evidence="2">The sequence shown here is derived from an EMBL/GenBank/DDBJ whole genome shotgun (WGS) entry which is preliminary data.</text>
</comment>
<proteinExistence type="predicted"/>
<protein>
    <recommendedName>
        <fullName evidence="4">Permease</fullName>
    </recommendedName>
</protein>
<dbReference type="EMBL" id="BOVJ01000018">
    <property type="protein sequence ID" value="GIQ62041.1"/>
    <property type="molecule type" value="Genomic_DNA"/>
</dbReference>
<evidence type="ECO:0000256" key="1">
    <source>
        <dbReference type="SAM" id="Phobius"/>
    </source>
</evidence>
<feature type="transmembrane region" description="Helical" evidence="1">
    <location>
        <begin position="172"/>
        <end position="190"/>
    </location>
</feature>
<accession>A0ABQ4N210</accession>
<reference evidence="2 3" key="1">
    <citation type="submission" date="2021-04" db="EMBL/GenBank/DDBJ databases">
        <title>Draft genome sequence of Paenibacillus cisolokensis, LC2-13A.</title>
        <authorList>
            <person name="Uke A."/>
            <person name="Chhe C."/>
            <person name="Baramee S."/>
            <person name="Kosugi A."/>
        </authorList>
    </citation>
    <scope>NUCLEOTIDE SEQUENCE [LARGE SCALE GENOMIC DNA]</scope>
    <source>
        <strain evidence="2 3">LC2-13A</strain>
    </source>
</reference>
<evidence type="ECO:0000313" key="2">
    <source>
        <dbReference type="EMBL" id="GIQ62041.1"/>
    </source>
</evidence>
<evidence type="ECO:0008006" key="4">
    <source>
        <dbReference type="Google" id="ProtNLM"/>
    </source>
</evidence>
<keyword evidence="3" id="KW-1185">Reference proteome</keyword>
<keyword evidence="1" id="KW-1133">Transmembrane helix</keyword>
<dbReference type="Pfam" id="PF12730">
    <property type="entry name" value="ABC2_membrane_4"/>
    <property type="match status" value="1"/>
</dbReference>
<feature type="transmembrane region" description="Helical" evidence="1">
    <location>
        <begin position="210"/>
        <end position="232"/>
    </location>
</feature>
<keyword evidence="1" id="KW-0472">Membrane</keyword>
<keyword evidence="1" id="KW-0812">Transmembrane</keyword>
<dbReference type="Proteomes" id="UP000680304">
    <property type="component" value="Unassembled WGS sequence"/>
</dbReference>
<feature type="transmembrane region" description="Helical" evidence="1">
    <location>
        <begin position="103"/>
        <end position="130"/>
    </location>
</feature>
<name>A0ABQ4N210_9BACL</name>
<dbReference type="CDD" id="cd21809">
    <property type="entry name" value="ABC-2_lan_permease-like"/>
    <property type="match status" value="1"/>
</dbReference>
<feature type="transmembrane region" description="Helical" evidence="1">
    <location>
        <begin position="136"/>
        <end position="160"/>
    </location>
</feature>
<sequence>MIARVMAAEWLKIRKKPIWFLAVIGPAGVVGLQAANFGLRYDYLVKQYEDDLWGGLIGNVHYLAVPALLLGLALVASMLASLEHQTNAWKQTLALPVTRFAVFTAKFAILLVVLAVSCTLLAVGTAALGAGLGFGYAFPAGELLTASYLPFVAAMPFMALQIWMSVTLSNQAVPLTVGIAGTILSLYSVRMSDWFPWKWPYLINEWNDPLVSAGAGLAAGFLLYAAGLVHFARRDVK</sequence>
<organism evidence="2 3">
    <name type="scientific">Paenibacillus cisolokensis</name>
    <dbReference type="NCBI Taxonomy" id="1658519"/>
    <lineage>
        <taxon>Bacteria</taxon>
        <taxon>Bacillati</taxon>
        <taxon>Bacillota</taxon>
        <taxon>Bacilli</taxon>
        <taxon>Bacillales</taxon>
        <taxon>Paenibacillaceae</taxon>
        <taxon>Paenibacillus</taxon>
    </lineage>
</organism>
<dbReference type="RefSeq" id="WP_213527306.1">
    <property type="nucleotide sequence ID" value="NZ_BOVJ01000018.1"/>
</dbReference>
<evidence type="ECO:0000313" key="3">
    <source>
        <dbReference type="Proteomes" id="UP000680304"/>
    </source>
</evidence>
<feature type="transmembrane region" description="Helical" evidence="1">
    <location>
        <begin position="18"/>
        <end position="39"/>
    </location>
</feature>
<feature type="transmembrane region" description="Helical" evidence="1">
    <location>
        <begin position="59"/>
        <end position="82"/>
    </location>
</feature>